<feature type="transmembrane region" description="Helical" evidence="9">
    <location>
        <begin position="329"/>
        <end position="351"/>
    </location>
</feature>
<keyword evidence="7" id="KW-0406">Ion transport</keyword>
<keyword evidence="8 9" id="KW-0472">Membrane</keyword>
<evidence type="ECO:0000256" key="3">
    <source>
        <dbReference type="ARBA" id="ARBA00022449"/>
    </source>
</evidence>
<comment type="caution">
    <text evidence="11">The sequence shown here is derived from an EMBL/GenBank/DDBJ whole genome shotgun (WGS) entry which is preliminary data.</text>
</comment>
<feature type="transmembrane region" description="Helical" evidence="9">
    <location>
        <begin position="357"/>
        <end position="376"/>
    </location>
</feature>
<feature type="transmembrane region" description="Helical" evidence="9">
    <location>
        <begin position="188"/>
        <end position="206"/>
    </location>
</feature>
<dbReference type="PROSITE" id="PS51202">
    <property type="entry name" value="RCK_C"/>
    <property type="match status" value="1"/>
</dbReference>
<dbReference type="InterPro" id="IPR036721">
    <property type="entry name" value="RCK_C_sf"/>
</dbReference>
<feature type="transmembrane region" description="Helical" evidence="9">
    <location>
        <begin position="296"/>
        <end position="317"/>
    </location>
</feature>
<evidence type="ECO:0000313" key="12">
    <source>
        <dbReference type="Proteomes" id="UP001464378"/>
    </source>
</evidence>
<comment type="subcellular location">
    <subcellularLocation>
        <location evidence="1">Cell membrane</location>
        <topology evidence="1">Multi-pass membrane protein</topology>
    </subcellularLocation>
</comment>
<keyword evidence="5 9" id="KW-0812">Transmembrane</keyword>
<evidence type="ECO:0000256" key="8">
    <source>
        <dbReference type="ARBA" id="ARBA00023136"/>
    </source>
</evidence>
<accession>A0ABV1E993</accession>
<protein>
    <submittedName>
        <fullName evidence="11">Potassium/proton antiporter</fullName>
    </submittedName>
</protein>
<dbReference type="Gene3D" id="1.20.1530.20">
    <property type="match status" value="1"/>
</dbReference>
<dbReference type="InterPro" id="IPR038770">
    <property type="entry name" value="Na+/solute_symporter_sf"/>
</dbReference>
<organism evidence="11 12">
    <name type="scientific">Pseudoflavonifractor intestinihominis</name>
    <dbReference type="NCBI Taxonomy" id="3133171"/>
    <lineage>
        <taxon>Bacteria</taxon>
        <taxon>Bacillati</taxon>
        <taxon>Bacillota</taxon>
        <taxon>Clostridia</taxon>
        <taxon>Eubacteriales</taxon>
        <taxon>Oscillospiraceae</taxon>
        <taxon>Pseudoflavonifractor</taxon>
    </lineage>
</organism>
<dbReference type="InterPro" id="IPR006153">
    <property type="entry name" value="Cation/H_exchanger_TM"/>
</dbReference>
<evidence type="ECO:0000256" key="4">
    <source>
        <dbReference type="ARBA" id="ARBA00022475"/>
    </source>
</evidence>
<dbReference type="RefSeq" id="WP_349231936.1">
    <property type="nucleotide sequence ID" value="NZ_JBBMFK010000016.1"/>
</dbReference>
<feature type="transmembrane region" description="Helical" evidence="9">
    <location>
        <begin position="264"/>
        <end position="284"/>
    </location>
</feature>
<feature type="transmembrane region" description="Helical" evidence="9">
    <location>
        <begin position="6"/>
        <end position="22"/>
    </location>
</feature>
<dbReference type="Gene3D" id="3.30.70.1450">
    <property type="entry name" value="Regulator of K+ conductance, C-terminal domain"/>
    <property type="match status" value="2"/>
</dbReference>
<dbReference type="InterPro" id="IPR006037">
    <property type="entry name" value="RCK_C"/>
</dbReference>
<keyword evidence="6 9" id="KW-1133">Transmembrane helix</keyword>
<evidence type="ECO:0000313" key="11">
    <source>
        <dbReference type="EMBL" id="MEQ2443883.1"/>
    </source>
</evidence>
<proteinExistence type="predicted"/>
<feature type="domain" description="RCK C-terminal" evidence="10">
    <location>
        <begin position="394"/>
        <end position="476"/>
    </location>
</feature>
<keyword evidence="3" id="KW-0050">Antiport</keyword>
<dbReference type="NCBIfam" id="NF003715">
    <property type="entry name" value="PRK05326.1-2"/>
    <property type="match status" value="1"/>
</dbReference>
<evidence type="ECO:0000259" key="10">
    <source>
        <dbReference type="PROSITE" id="PS51202"/>
    </source>
</evidence>
<keyword evidence="2" id="KW-0813">Transport</keyword>
<dbReference type="SUPFAM" id="SSF116726">
    <property type="entry name" value="TrkA C-terminal domain-like"/>
    <property type="match status" value="2"/>
</dbReference>
<dbReference type="NCBIfam" id="NF003716">
    <property type="entry name" value="PRK05326.1-3"/>
    <property type="match status" value="1"/>
</dbReference>
<dbReference type="PANTHER" id="PTHR32507">
    <property type="entry name" value="NA(+)/H(+) ANTIPORTER 1"/>
    <property type="match status" value="1"/>
</dbReference>
<feature type="transmembrane region" description="Helical" evidence="9">
    <location>
        <begin position="218"/>
        <end position="235"/>
    </location>
</feature>
<dbReference type="PANTHER" id="PTHR32507:SF7">
    <property type="entry name" value="K(+)_H(+) ANTIPORTER NHAP2"/>
    <property type="match status" value="1"/>
</dbReference>
<name>A0ABV1E993_9FIRM</name>
<dbReference type="EMBL" id="JBBMFK010000016">
    <property type="protein sequence ID" value="MEQ2443883.1"/>
    <property type="molecule type" value="Genomic_DNA"/>
</dbReference>
<evidence type="ECO:0000256" key="6">
    <source>
        <dbReference type="ARBA" id="ARBA00022989"/>
    </source>
</evidence>
<keyword evidence="4" id="KW-1003">Cell membrane</keyword>
<evidence type="ECO:0000256" key="5">
    <source>
        <dbReference type="ARBA" id="ARBA00022692"/>
    </source>
</evidence>
<dbReference type="Pfam" id="PF00999">
    <property type="entry name" value="Na_H_Exchanger"/>
    <property type="match status" value="1"/>
</dbReference>
<feature type="transmembrane region" description="Helical" evidence="9">
    <location>
        <begin position="55"/>
        <end position="73"/>
    </location>
</feature>
<dbReference type="Pfam" id="PF02080">
    <property type="entry name" value="TrkA_C"/>
    <property type="match status" value="2"/>
</dbReference>
<gene>
    <name evidence="11" type="ORF">WMO64_10460</name>
</gene>
<evidence type="ECO:0000256" key="7">
    <source>
        <dbReference type="ARBA" id="ARBA00023065"/>
    </source>
</evidence>
<reference evidence="11 12" key="1">
    <citation type="submission" date="2024-03" db="EMBL/GenBank/DDBJ databases">
        <title>Human intestinal bacterial collection.</title>
        <authorList>
            <person name="Pauvert C."/>
            <person name="Hitch T.C.A."/>
            <person name="Clavel T."/>
        </authorList>
    </citation>
    <scope>NUCLEOTIDE SEQUENCE [LARGE SCALE GENOMIC DNA]</scope>
    <source>
        <strain evidence="11 12">CLA-AP-H29</strain>
    </source>
</reference>
<keyword evidence="12" id="KW-1185">Reference proteome</keyword>
<sequence length="546" mass="58793">MNAAFLLIGVVIVICILMDRFLEKLPIPPLLFFIALGMCFGENGLLRIPFDDYEAVNLICSASLVFIMFYGGFGTNLKAARPVAAPAVVLSTLGVAGTAGAVGLFAHFALRLPWLESLLIGSVISSTDAASVFNILRSKKLALKNHTDSLLEVESGSNDPMSYMLTTVLIALMSGQQVSIPLLLLQQLALGALAGVLVGRLAVWLLGKNLFTSQQSRTVFLFGVVLLAYALPAMWGGNGYLSVYLCGILLGNAKLSQKKYLVHFFDVVTGVAQVIIFFLLGLLVTPVELPRVLLPALAVMLFLTVVARPLVTGVLLLPFRPSAGQLGVVSWAGLRGAASIVFAISAVLSGVDTTYNLYNLVFCIVLLSMLIQGTLLPRVAGRLSMIDEHGDVSKTFTDYQEESDISFIKIHLGPGHPWRGRALRELMPLKDLLVVMVVRGERTIVPNGDTRLEEGDLLVLAAYPFEEREHLRLSELTVERGHRLANRTLADIASAPNSPKYLIVLIQRGQEAVIPTGSTVILPGDVLILAQSEGAKPRTQAGAAET</sequence>
<evidence type="ECO:0000256" key="2">
    <source>
        <dbReference type="ARBA" id="ARBA00022448"/>
    </source>
</evidence>
<dbReference type="Proteomes" id="UP001464378">
    <property type="component" value="Unassembled WGS sequence"/>
</dbReference>
<evidence type="ECO:0000256" key="1">
    <source>
        <dbReference type="ARBA" id="ARBA00004651"/>
    </source>
</evidence>
<feature type="transmembrane region" description="Helical" evidence="9">
    <location>
        <begin position="85"/>
        <end position="108"/>
    </location>
</feature>
<evidence type="ECO:0000256" key="9">
    <source>
        <dbReference type="SAM" id="Phobius"/>
    </source>
</evidence>